<dbReference type="AlphaFoldDB" id="A0A2W5TDS2"/>
<sequence length="217" mass="25097">MSTQISASKNQVIRFKNKPVITTAQLAGFYGVSQKNILDNFRYNADRFVEGKHFFKLQGEALKEFKNIPENFGNVSKNAARIILWTERGAARHAKMLDTDHAWDVFERLEDCYFNQEQKVIVKNEVKPYAPTGNDLYLPKTEGRYFVENQKDGTLVVRRADQYTLIRRAHLDVVKKDCKTIIQELELFSKSLERLGESLELDADLLPILGRLNWRGV</sequence>
<feature type="domain" description="KilA-N DNA-binding" evidence="1">
    <location>
        <begin position="10"/>
        <end position="96"/>
    </location>
</feature>
<dbReference type="Proteomes" id="UP000249282">
    <property type="component" value="Unassembled WGS sequence"/>
</dbReference>
<proteinExistence type="predicted"/>
<organism evidence="2 3">
    <name type="scientific">Acinetobacter johnsonii</name>
    <dbReference type="NCBI Taxonomy" id="40214"/>
    <lineage>
        <taxon>Bacteria</taxon>
        <taxon>Pseudomonadati</taxon>
        <taxon>Pseudomonadota</taxon>
        <taxon>Gammaproteobacteria</taxon>
        <taxon>Moraxellales</taxon>
        <taxon>Moraxellaceae</taxon>
        <taxon>Acinetobacter</taxon>
    </lineage>
</organism>
<accession>A0A2W5TDS2</accession>
<dbReference type="Pfam" id="PF10543">
    <property type="entry name" value="ORF6N"/>
    <property type="match status" value="1"/>
</dbReference>
<evidence type="ECO:0000313" key="2">
    <source>
        <dbReference type="EMBL" id="PZQ93787.1"/>
    </source>
</evidence>
<reference evidence="2 3" key="1">
    <citation type="submission" date="2017-11" db="EMBL/GenBank/DDBJ databases">
        <title>Infants hospitalized years apart are colonized by the same room-sourced microbial strains.</title>
        <authorList>
            <person name="Brooks B."/>
            <person name="Olm M.R."/>
            <person name="Firek B.A."/>
            <person name="Baker R."/>
            <person name="Thomas B.C."/>
            <person name="Morowitz M.J."/>
            <person name="Banfield J.F."/>
        </authorList>
    </citation>
    <scope>NUCLEOTIDE SEQUENCE [LARGE SCALE GENOMIC DNA]</scope>
    <source>
        <strain evidence="2">S2_003_000_R3_20</strain>
    </source>
</reference>
<evidence type="ECO:0000259" key="1">
    <source>
        <dbReference type="Pfam" id="PF10543"/>
    </source>
</evidence>
<dbReference type="EMBL" id="QFQJ01000002">
    <property type="protein sequence ID" value="PZQ93787.1"/>
    <property type="molecule type" value="Genomic_DNA"/>
</dbReference>
<gene>
    <name evidence="2" type="ORF">DI542_01035</name>
</gene>
<comment type="caution">
    <text evidence="2">The sequence shown here is derived from an EMBL/GenBank/DDBJ whole genome shotgun (WGS) entry which is preliminary data.</text>
</comment>
<dbReference type="InterPro" id="IPR018873">
    <property type="entry name" value="KilA-N_DNA-bd_domain"/>
</dbReference>
<protein>
    <recommendedName>
        <fullName evidence="1">KilA-N DNA-binding domain-containing protein</fullName>
    </recommendedName>
</protein>
<evidence type="ECO:0000313" key="3">
    <source>
        <dbReference type="Proteomes" id="UP000249282"/>
    </source>
</evidence>
<name>A0A2W5TDS2_ACIJO</name>